<evidence type="ECO:0000313" key="1">
    <source>
        <dbReference type="EMBL" id="OMP67275.1"/>
    </source>
</evidence>
<keyword evidence="2" id="KW-1185">Reference proteome</keyword>
<evidence type="ECO:0000313" key="2">
    <source>
        <dbReference type="Proteomes" id="UP000188613"/>
    </source>
</evidence>
<dbReference type="RefSeq" id="WP_076765075.1">
    <property type="nucleotide sequence ID" value="NZ_MSFI01000011.1"/>
</dbReference>
<organism evidence="1 2">
    <name type="scientific">Domibacillus epiphyticus</name>
    <dbReference type="NCBI Taxonomy" id="1714355"/>
    <lineage>
        <taxon>Bacteria</taxon>
        <taxon>Bacillati</taxon>
        <taxon>Bacillota</taxon>
        <taxon>Bacilli</taxon>
        <taxon>Bacillales</taxon>
        <taxon>Bacillaceae</taxon>
        <taxon>Domibacillus</taxon>
    </lineage>
</organism>
<dbReference type="STRING" id="1714355.BTO28_08085"/>
<protein>
    <recommendedName>
        <fullName evidence="3">DUF3891 domain-containing protein</fullName>
    </recommendedName>
</protein>
<reference evidence="1 2" key="1">
    <citation type="submission" date="2016-12" db="EMBL/GenBank/DDBJ databases">
        <title>Domibacillus sp. SAB 38T whole genome sequencing.</title>
        <authorList>
            <person name="Verma A."/>
            <person name="Ojha A.K."/>
            <person name="Krishnamurthi S."/>
        </authorList>
    </citation>
    <scope>NUCLEOTIDE SEQUENCE [LARGE SCALE GENOMIC DNA]</scope>
    <source>
        <strain evidence="1 2">SAB 38</strain>
    </source>
</reference>
<accession>A0A1V2A8D5</accession>
<comment type="caution">
    <text evidence="1">The sequence shown here is derived from an EMBL/GenBank/DDBJ whole genome shotgun (WGS) entry which is preliminary data.</text>
</comment>
<dbReference type="EMBL" id="MSFI01000011">
    <property type="protein sequence ID" value="OMP67275.1"/>
    <property type="molecule type" value="Genomic_DNA"/>
</dbReference>
<dbReference type="Pfam" id="PF13030">
    <property type="entry name" value="DUF3891"/>
    <property type="match status" value="1"/>
</dbReference>
<proteinExistence type="predicted"/>
<dbReference type="Proteomes" id="UP000188613">
    <property type="component" value="Unassembled WGS sequence"/>
</dbReference>
<sequence length="269" mass="31780">MIISKQGGQLVLVRQDEHGKQAADVARRWGNDQFQKLVNHENVSYGIEKHDAGWKKPDDQVLFNKATKRPLNFMDINLPKHVEFYENGYRETLQEDPYAGMLLGMHWIGLYTSRFGYDPAFTYNVSDDLIDFMDSTIVKIQKEWVNIKQQFWNKKEQRSEFEDHIWMQYEFFQVMDRLSLFMSLNDPMKENNVTLGPVRMSRKSDFVHLHVETAGDGTLTLDPFPFDSGFKTVIPARKIEDRDYENHREAKEIVEKTEKENIEWHVIPK</sequence>
<dbReference type="InterPro" id="IPR024992">
    <property type="entry name" value="DUF3891"/>
</dbReference>
<dbReference type="AlphaFoldDB" id="A0A1V2A8D5"/>
<dbReference type="OrthoDB" id="190426at2"/>
<evidence type="ECO:0008006" key="3">
    <source>
        <dbReference type="Google" id="ProtNLM"/>
    </source>
</evidence>
<gene>
    <name evidence="1" type="ORF">BTO28_08085</name>
</gene>
<name>A0A1V2A8D5_9BACI</name>